<name>A0A2G5VDG5_9PELO</name>
<dbReference type="Proteomes" id="UP000230233">
    <property type="component" value="Chromosome II"/>
</dbReference>
<organism evidence="2 3">
    <name type="scientific">Caenorhabditis nigoni</name>
    <dbReference type="NCBI Taxonomy" id="1611254"/>
    <lineage>
        <taxon>Eukaryota</taxon>
        <taxon>Metazoa</taxon>
        <taxon>Ecdysozoa</taxon>
        <taxon>Nematoda</taxon>
        <taxon>Chromadorea</taxon>
        <taxon>Rhabditida</taxon>
        <taxon>Rhabditina</taxon>
        <taxon>Rhabditomorpha</taxon>
        <taxon>Rhabditoidea</taxon>
        <taxon>Rhabditidae</taxon>
        <taxon>Peloderinae</taxon>
        <taxon>Caenorhabditis</taxon>
    </lineage>
</organism>
<accession>A0A2G5VDG5</accession>
<keyword evidence="3" id="KW-1185">Reference proteome</keyword>
<sequence>MQNSSPMASTSVKSAVARIAGVSYANLEELKRVAIPKEEQEVVRKEIQRLQDEKNTLSASSPPVPPQASATPSTSTPSTEPSSSSSAPADSRLAQFEAGVPLKCVRIPKREQRKAQMAIDEMNTLNNLS</sequence>
<dbReference type="OrthoDB" id="5874734at2759"/>
<dbReference type="AlphaFoldDB" id="A0A2G5VDG5"/>
<proteinExistence type="predicted"/>
<gene>
    <name evidence="2" type="primary">Cni-F23F1.10</name>
    <name evidence="2" type="synonym">Cnig_chr_II.g8290</name>
    <name evidence="2" type="ORF">B9Z55_008290</name>
</gene>
<evidence type="ECO:0000313" key="3">
    <source>
        <dbReference type="Proteomes" id="UP000230233"/>
    </source>
</evidence>
<evidence type="ECO:0000313" key="2">
    <source>
        <dbReference type="EMBL" id="PIC49808.1"/>
    </source>
</evidence>
<feature type="region of interest" description="Disordered" evidence="1">
    <location>
        <begin position="49"/>
        <end position="94"/>
    </location>
</feature>
<feature type="compositionally biased region" description="Low complexity" evidence="1">
    <location>
        <begin position="67"/>
        <end position="91"/>
    </location>
</feature>
<comment type="caution">
    <text evidence="2">The sequence shown here is derived from an EMBL/GenBank/DDBJ whole genome shotgun (WGS) entry which is preliminary data.</text>
</comment>
<evidence type="ECO:0000256" key="1">
    <source>
        <dbReference type="SAM" id="MobiDB-lite"/>
    </source>
</evidence>
<dbReference type="EMBL" id="PDUG01000002">
    <property type="protein sequence ID" value="PIC49808.1"/>
    <property type="molecule type" value="Genomic_DNA"/>
</dbReference>
<reference evidence="3" key="1">
    <citation type="submission" date="2017-10" db="EMBL/GenBank/DDBJ databases">
        <title>Rapid genome shrinkage in a self-fertile nematode reveals novel sperm competition proteins.</title>
        <authorList>
            <person name="Yin D."/>
            <person name="Schwarz E.M."/>
            <person name="Thomas C.G."/>
            <person name="Felde R.L."/>
            <person name="Korf I.F."/>
            <person name="Cutter A.D."/>
            <person name="Schartner C.M."/>
            <person name="Ralston E.J."/>
            <person name="Meyer B.J."/>
            <person name="Haag E.S."/>
        </authorList>
    </citation>
    <scope>NUCLEOTIDE SEQUENCE [LARGE SCALE GENOMIC DNA]</scope>
    <source>
        <strain evidence="3">JU1422</strain>
    </source>
</reference>
<protein>
    <submittedName>
        <fullName evidence="2">Uncharacterized protein</fullName>
    </submittedName>
</protein>